<dbReference type="Gene3D" id="3.30.565.10">
    <property type="entry name" value="Histidine kinase-like ATPase, C-terminal domain"/>
    <property type="match status" value="1"/>
</dbReference>
<comment type="caution">
    <text evidence="13">The sequence shown here is derived from an EMBL/GenBank/DDBJ whole genome shotgun (WGS) entry which is preliminary data.</text>
</comment>
<dbReference type="Gene3D" id="3.30.450.20">
    <property type="entry name" value="PAS domain"/>
    <property type="match status" value="3"/>
</dbReference>
<proteinExistence type="predicted"/>
<dbReference type="InterPro" id="IPR001610">
    <property type="entry name" value="PAC"/>
</dbReference>
<dbReference type="InterPro" id="IPR011006">
    <property type="entry name" value="CheY-like_superfamily"/>
</dbReference>
<dbReference type="PANTHER" id="PTHR43304">
    <property type="entry name" value="PHYTOCHROME-LIKE PROTEIN CPH1"/>
    <property type="match status" value="1"/>
</dbReference>
<dbReference type="PROSITE" id="PS50109">
    <property type="entry name" value="HIS_KIN"/>
    <property type="match status" value="1"/>
</dbReference>
<evidence type="ECO:0000259" key="9">
    <source>
        <dbReference type="PROSITE" id="PS50109"/>
    </source>
</evidence>
<dbReference type="PROSITE" id="PS50112">
    <property type="entry name" value="PAS"/>
    <property type="match status" value="1"/>
</dbReference>
<dbReference type="SUPFAM" id="SSF46894">
    <property type="entry name" value="C-terminal effector domain of the bipartite response regulators"/>
    <property type="match status" value="1"/>
</dbReference>
<evidence type="ECO:0000313" key="13">
    <source>
        <dbReference type="EMBL" id="RJG51087.1"/>
    </source>
</evidence>
<feature type="domain" description="HTH luxR-type" evidence="8">
    <location>
        <begin position="135"/>
        <end position="200"/>
    </location>
</feature>
<dbReference type="EC" id="2.7.13.3" evidence="2"/>
<gene>
    <name evidence="13" type="ORF">D0Z70_23595</name>
</gene>
<dbReference type="InterPro" id="IPR035965">
    <property type="entry name" value="PAS-like_dom_sf"/>
</dbReference>
<dbReference type="GO" id="GO:0003677">
    <property type="term" value="F:DNA binding"/>
    <property type="evidence" value="ECO:0007669"/>
    <property type="project" value="UniProtKB-KW"/>
</dbReference>
<dbReference type="EMBL" id="QVRA01000049">
    <property type="protein sequence ID" value="RJG51087.1"/>
    <property type="molecule type" value="Genomic_DNA"/>
</dbReference>
<dbReference type="SUPFAM" id="SSF52172">
    <property type="entry name" value="CheY-like"/>
    <property type="match status" value="1"/>
</dbReference>
<evidence type="ECO:0000259" key="12">
    <source>
        <dbReference type="PROSITE" id="PS50113"/>
    </source>
</evidence>
<dbReference type="SMART" id="SM00086">
    <property type="entry name" value="PAC"/>
    <property type="match status" value="2"/>
</dbReference>
<dbReference type="InterPro" id="IPR013655">
    <property type="entry name" value="PAS_fold_3"/>
</dbReference>
<feature type="domain" description="Response regulatory" evidence="10">
    <location>
        <begin position="6"/>
        <end position="119"/>
    </location>
</feature>
<dbReference type="SUPFAM" id="SSF55785">
    <property type="entry name" value="PYP-like sensor domain (PAS domain)"/>
    <property type="match status" value="3"/>
</dbReference>
<comment type="catalytic activity">
    <reaction evidence="1">
        <text>ATP + protein L-histidine = ADP + protein N-phospho-L-histidine.</text>
        <dbReference type="EC" id="2.7.13.3"/>
    </reaction>
</comment>
<dbReference type="InterPro" id="IPR001789">
    <property type="entry name" value="Sig_transdc_resp-reg_receiver"/>
</dbReference>
<evidence type="ECO:0000259" key="8">
    <source>
        <dbReference type="PROSITE" id="PS50043"/>
    </source>
</evidence>
<accession>A0A418YJB6</accession>
<keyword evidence="3 7" id="KW-0597">Phosphoprotein</keyword>
<dbReference type="SMART" id="SM00388">
    <property type="entry name" value="HisKA"/>
    <property type="match status" value="1"/>
</dbReference>
<dbReference type="SMART" id="SM00448">
    <property type="entry name" value="REC"/>
    <property type="match status" value="1"/>
</dbReference>
<dbReference type="CDD" id="cd17537">
    <property type="entry name" value="REC_FixJ"/>
    <property type="match status" value="1"/>
</dbReference>
<dbReference type="Proteomes" id="UP000283469">
    <property type="component" value="Unassembled WGS sequence"/>
</dbReference>
<dbReference type="Gene3D" id="1.10.10.10">
    <property type="entry name" value="Winged helix-like DNA-binding domain superfamily/Winged helix DNA-binding domain"/>
    <property type="match status" value="1"/>
</dbReference>
<evidence type="ECO:0000256" key="2">
    <source>
        <dbReference type="ARBA" id="ARBA00012438"/>
    </source>
</evidence>
<dbReference type="Pfam" id="PF00196">
    <property type="entry name" value="GerE"/>
    <property type="match status" value="1"/>
</dbReference>
<dbReference type="InterPro" id="IPR003594">
    <property type="entry name" value="HATPase_dom"/>
</dbReference>
<name>A0A418YJB6_9SPHN</name>
<dbReference type="Pfam" id="PF00072">
    <property type="entry name" value="Response_reg"/>
    <property type="match status" value="1"/>
</dbReference>
<evidence type="ECO:0000256" key="7">
    <source>
        <dbReference type="PROSITE-ProRule" id="PRU00169"/>
    </source>
</evidence>
<dbReference type="AlphaFoldDB" id="A0A418YJB6"/>
<dbReference type="PRINTS" id="PR00344">
    <property type="entry name" value="BCTRLSENSOR"/>
</dbReference>
<dbReference type="NCBIfam" id="TIGR00229">
    <property type="entry name" value="sensory_box"/>
    <property type="match status" value="1"/>
</dbReference>
<dbReference type="InterPro" id="IPR000700">
    <property type="entry name" value="PAS-assoc_C"/>
</dbReference>
<dbReference type="SMART" id="SM00091">
    <property type="entry name" value="PAS"/>
    <property type="match status" value="3"/>
</dbReference>
<dbReference type="Gene3D" id="1.10.287.130">
    <property type="match status" value="1"/>
</dbReference>
<organism evidence="13 14">
    <name type="scientific">Sphingobium terrigena</name>
    <dbReference type="NCBI Taxonomy" id="2304063"/>
    <lineage>
        <taxon>Bacteria</taxon>
        <taxon>Pseudomonadati</taxon>
        <taxon>Pseudomonadota</taxon>
        <taxon>Alphaproteobacteria</taxon>
        <taxon>Sphingomonadales</taxon>
        <taxon>Sphingomonadaceae</taxon>
        <taxon>Sphingobium</taxon>
    </lineage>
</organism>
<reference evidence="13 14" key="1">
    <citation type="submission" date="2018-08" db="EMBL/GenBank/DDBJ databases">
        <title>Sphingobium sp. EO9.</title>
        <authorList>
            <person name="Park Y."/>
            <person name="Kim K.H."/>
            <person name="Jeon C.O."/>
        </authorList>
    </citation>
    <scope>NUCLEOTIDE SEQUENCE [LARGE SCALE GENOMIC DNA]</scope>
    <source>
        <strain evidence="13 14">EO9</strain>
    </source>
</reference>
<dbReference type="CDD" id="cd00130">
    <property type="entry name" value="PAS"/>
    <property type="match status" value="1"/>
</dbReference>
<evidence type="ECO:0000259" key="10">
    <source>
        <dbReference type="PROSITE" id="PS50110"/>
    </source>
</evidence>
<sequence>MIMLPLVHIVDDDVHVRAATSYLLASHGFPTEVYASAEEFLDQANLERGCVLLDLRMPGLDGLGTMVRLADRRVTIPTIMMTGHGDLGTAVQAMKLGAIDFIEKPYQEEQLLAAITRALDLRAQERRRTEGRSDALARTAKLSPRELQVLQGLVGGLSNKGIARRLELSPRTVEMHRARMMEDLGCGSLSEAVRIAIDAGLSPLGAKCLEPAGNRAAMLPPPGDPCPKLSTIEPVPPAEELLEGAIDCIFLLDDAWRFTYLNRNAVEKIGRGRDLRGTIIWDSFPLAIDTLGWAELHRSAAERTLGRFQFFEPDVDCWFDVNVRPVASGLQVAFRDITAERQTNVALQMSEETLRMVLEATGDGAWDWNFETGKITMSGRFVQHLGYAPGELRDDIDAVRELVHADDWPVLDERLRDHLSGKSDTFACEYRLRRRDGSWCWNFDRGRVVARDILSGAPLQMVGTACDVSDRKAAEARAREALERLALAQGNSGAGTWDLDLETYRLQLCSRSLEMHGLSPDGPTELSDEQWRACLHPDDVASTREALDKAVQTQTGLSIRYRTVAGEQCRWVLGLGSLVPGSRDRAARFVGLNLDVTDSMEAECALQRMQSEIVHLSRVSAMGALATTLAHELNQPLTAITGFVGGVRRYVEAGEPNDRPSALEAVAGAERGVHYAAEIVRRLREQTSDAVPERKPDSLSATINEAVQLCGPRGKGRHGIDLEIDEAADRVVIDRVQIEQVLLNLLRNAIDVCETSGSAKQIVVSAVPFTGSMALVRVSDNGGGVLDMLKDEIFKVSFTTKPQGMGLGLSICRTIVENHGGEMWVENNQSGGADFCFTVPCQ</sequence>
<dbReference type="SMART" id="SM00421">
    <property type="entry name" value="HTH_LUXR"/>
    <property type="match status" value="1"/>
</dbReference>
<dbReference type="SUPFAM" id="SSF55874">
    <property type="entry name" value="ATPase domain of HSP90 chaperone/DNA topoisomerase II/histidine kinase"/>
    <property type="match status" value="1"/>
</dbReference>
<dbReference type="InterPro" id="IPR003661">
    <property type="entry name" value="HisK_dim/P_dom"/>
</dbReference>
<dbReference type="PROSITE" id="PS50113">
    <property type="entry name" value="PAC"/>
    <property type="match status" value="1"/>
</dbReference>
<dbReference type="PROSITE" id="PS50043">
    <property type="entry name" value="HTH_LUXR_2"/>
    <property type="match status" value="1"/>
</dbReference>
<dbReference type="InterPro" id="IPR036890">
    <property type="entry name" value="HATPase_C_sf"/>
</dbReference>
<dbReference type="OrthoDB" id="9782655at2"/>
<dbReference type="InterPro" id="IPR052162">
    <property type="entry name" value="Sensor_kinase/Photoreceptor"/>
</dbReference>
<dbReference type="InterPro" id="IPR000792">
    <property type="entry name" value="Tscrpt_reg_LuxR_C"/>
</dbReference>
<keyword evidence="5" id="KW-0418">Kinase</keyword>
<dbReference type="PRINTS" id="PR00038">
    <property type="entry name" value="HTHLUXR"/>
</dbReference>
<evidence type="ECO:0000256" key="6">
    <source>
        <dbReference type="ARBA" id="ARBA00023125"/>
    </source>
</evidence>
<dbReference type="InterPro" id="IPR005467">
    <property type="entry name" value="His_kinase_dom"/>
</dbReference>
<dbReference type="CDD" id="cd00082">
    <property type="entry name" value="HisKA"/>
    <property type="match status" value="1"/>
</dbReference>
<protein>
    <recommendedName>
        <fullName evidence="2">histidine kinase</fullName>
        <ecNumber evidence="2">2.7.13.3</ecNumber>
    </recommendedName>
</protein>
<dbReference type="InterPro" id="IPR016032">
    <property type="entry name" value="Sig_transdc_resp-reg_C-effctor"/>
</dbReference>
<evidence type="ECO:0000256" key="4">
    <source>
        <dbReference type="ARBA" id="ARBA00022679"/>
    </source>
</evidence>
<dbReference type="SUPFAM" id="SSF47384">
    <property type="entry name" value="Homodimeric domain of signal transducing histidine kinase"/>
    <property type="match status" value="1"/>
</dbReference>
<dbReference type="InterPro" id="IPR036097">
    <property type="entry name" value="HisK_dim/P_sf"/>
</dbReference>
<evidence type="ECO:0000259" key="11">
    <source>
        <dbReference type="PROSITE" id="PS50112"/>
    </source>
</evidence>
<dbReference type="Gene3D" id="3.40.50.2300">
    <property type="match status" value="1"/>
</dbReference>
<feature type="domain" description="Histidine kinase" evidence="9">
    <location>
        <begin position="628"/>
        <end position="842"/>
    </location>
</feature>
<dbReference type="CDD" id="cd06170">
    <property type="entry name" value="LuxR_C_like"/>
    <property type="match status" value="1"/>
</dbReference>
<evidence type="ECO:0000256" key="5">
    <source>
        <dbReference type="ARBA" id="ARBA00022777"/>
    </source>
</evidence>
<dbReference type="Pfam" id="PF08447">
    <property type="entry name" value="PAS_3"/>
    <property type="match status" value="2"/>
</dbReference>
<dbReference type="Gene3D" id="6.10.250.2580">
    <property type="match status" value="1"/>
</dbReference>
<feature type="domain" description="PAC" evidence="12">
    <location>
        <begin position="426"/>
        <end position="480"/>
    </location>
</feature>
<keyword evidence="6" id="KW-0238">DNA-binding</keyword>
<dbReference type="GO" id="GO:0000155">
    <property type="term" value="F:phosphorelay sensor kinase activity"/>
    <property type="evidence" value="ECO:0007669"/>
    <property type="project" value="InterPro"/>
</dbReference>
<dbReference type="InterPro" id="IPR036388">
    <property type="entry name" value="WH-like_DNA-bd_sf"/>
</dbReference>
<keyword evidence="4" id="KW-0808">Transferase</keyword>
<keyword evidence="14" id="KW-1185">Reference proteome</keyword>
<evidence type="ECO:0000313" key="14">
    <source>
        <dbReference type="Proteomes" id="UP000283469"/>
    </source>
</evidence>
<feature type="modified residue" description="4-aspartylphosphate" evidence="7">
    <location>
        <position position="54"/>
    </location>
</feature>
<dbReference type="Pfam" id="PF02518">
    <property type="entry name" value="HATPase_c"/>
    <property type="match status" value="1"/>
</dbReference>
<evidence type="ECO:0000256" key="1">
    <source>
        <dbReference type="ARBA" id="ARBA00000085"/>
    </source>
</evidence>
<feature type="domain" description="PAS" evidence="11">
    <location>
        <begin position="350"/>
        <end position="422"/>
    </location>
</feature>
<dbReference type="PROSITE" id="PS50110">
    <property type="entry name" value="RESPONSE_REGULATORY"/>
    <property type="match status" value="1"/>
</dbReference>
<dbReference type="PANTHER" id="PTHR43304:SF1">
    <property type="entry name" value="PAC DOMAIN-CONTAINING PROTEIN"/>
    <property type="match status" value="1"/>
</dbReference>
<dbReference type="SMART" id="SM00387">
    <property type="entry name" value="HATPase_c"/>
    <property type="match status" value="1"/>
</dbReference>
<evidence type="ECO:0000256" key="3">
    <source>
        <dbReference type="ARBA" id="ARBA00022553"/>
    </source>
</evidence>
<dbReference type="InterPro" id="IPR004358">
    <property type="entry name" value="Sig_transdc_His_kin-like_C"/>
</dbReference>
<dbReference type="GO" id="GO:0006355">
    <property type="term" value="P:regulation of DNA-templated transcription"/>
    <property type="evidence" value="ECO:0007669"/>
    <property type="project" value="InterPro"/>
</dbReference>
<dbReference type="InterPro" id="IPR000014">
    <property type="entry name" value="PAS"/>
</dbReference>